<evidence type="ECO:0000259" key="1">
    <source>
        <dbReference type="Pfam" id="PF03732"/>
    </source>
</evidence>
<protein>
    <recommendedName>
        <fullName evidence="4">Retrotransposon Copia-like N-terminal domain-containing protein</fullName>
    </recommendedName>
</protein>
<evidence type="ECO:0000259" key="2">
    <source>
        <dbReference type="Pfam" id="PF14244"/>
    </source>
</evidence>
<dbReference type="PANTHER" id="PTHR37610:SF40">
    <property type="entry name" value="OS01G0909600 PROTEIN"/>
    <property type="match status" value="1"/>
</dbReference>
<organism evidence="3">
    <name type="scientific">Sesamum calycinum</name>
    <dbReference type="NCBI Taxonomy" id="2727403"/>
    <lineage>
        <taxon>Eukaryota</taxon>
        <taxon>Viridiplantae</taxon>
        <taxon>Streptophyta</taxon>
        <taxon>Embryophyta</taxon>
        <taxon>Tracheophyta</taxon>
        <taxon>Spermatophyta</taxon>
        <taxon>Magnoliopsida</taxon>
        <taxon>eudicotyledons</taxon>
        <taxon>Gunneridae</taxon>
        <taxon>Pentapetalae</taxon>
        <taxon>asterids</taxon>
        <taxon>lamiids</taxon>
        <taxon>Lamiales</taxon>
        <taxon>Pedaliaceae</taxon>
        <taxon>Sesamum</taxon>
    </lineage>
</organism>
<dbReference type="InterPro" id="IPR029472">
    <property type="entry name" value="Copia-like_N"/>
</dbReference>
<dbReference type="InterPro" id="IPR005162">
    <property type="entry name" value="Retrotrans_gag_dom"/>
</dbReference>
<evidence type="ECO:0008006" key="4">
    <source>
        <dbReference type="Google" id="ProtNLM"/>
    </source>
</evidence>
<dbReference type="AlphaFoldDB" id="A0AAW2M8Y0"/>
<evidence type="ECO:0000313" key="3">
    <source>
        <dbReference type="EMBL" id="KAL0327855.1"/>
    </source>
</evidence>
<comment type="caution">
    <text evidence="3">The sequence shown here is derived from an EMBL/GenBank/DDBJ whole genome shotgun (WGS) entry which is preliminary data.</text>
</comment>
<gene>
    <name evidence="3" type="ORF">Scaly_2218100</name>
</gene>
<dbReference type="Pfam" id="PF14244">
    <property type="entry name" value="Retrotran_gag_3"/>
    <property type="match status" value="1"/>
</dbReference>
<dbReference type="Pfam" id="PF03732">
    <property type="entry name" value="Retrotrans_gag"/>
    <property type="match status" value="1"/>
</dbReference>
<dbReference type="EMBL" id="JACGWM010000014">
    <property type="protein sequence ID" value="KAL0327855.1"/>
    <property type="molecule type" value="Genomic_DNA"/>
</dbReference>
<feature type="domain" description="Retrotransposon gag" evidence="1">
    <location>
        <begin position="110"/>
        <end position="186"/>
    </location>
</feature>
<feature type="domain" description="Retrotransposon Copia-like N-terminal" evidence="2">
    <location>
        <begin position="31"/>
        <end position="70"/>
    </location>
</feature>
<sequence length="265" mass="29658">MSGKDVESGEAFTGESKILGLPERLKLLTGDHPGMSLVSVPLYGKNYLSWSRSIKLALGAKQKLGFIDGTGQRLTKNKNEIEQWERVDCMVFSWLLNSLSKEIPEAFLYATSTQDLWQELESRFGDSNGPMLYEIQREIESLSQGDMSISAYYTTVKKLSDELAHFTTLPERSCGASKALADVNTSNQLMQFLMGLGDAYDHVRRQVLLIDPLPSIGKAYSMFLRVGKQREVQVGLQHDGAMNAIFPRKQAANGRGQRRQPFVDK</sequence>
<proteinExistence type="predicted"/>
<dbReference type="PANTHER" id="PTHR37610">
    <property type="entry name" value="CCHC-TYPE DOMAIN-CONTAINING PROTEIN"/>
    <property type="match status" value="1"/>
</dbReference>
<reference evidence="3" key="1">
    <citation type="submission" date="2020-06" db="EMBL/GenBank/DDBJ databases">
        <authorList>
            <person name="Li T."/>
            <person name="Hu X."/>
            <person name="Zhang T."/>
            <person name="Song X."/>
            <person name="Zhang H."/>
            <person name="Dai N."/>
            <person name="Sheng W."/>
            <person name="Hou X."/>
            <person name="Wei L."/>
        </authorList>
    </citation>
    <scope>NUCLEOTIDE SEQUENCE</scope>
    <source>
        <strain evidence="3">KEN8</strain>
        <tissue evidence="3">Leaf</tissue>
    </source>
</reference>
<accession>A0AAW2M8Y0</accession>
<name>A0AAW2M8Y0_9LAMI</name>
<reference evidence="3" key="2">
    <citation type="journal article" date="2024" name="Plant">
        <title>Genomic evolution and insights into agronomic trait innovations of Sesamum species.</title>
        <authorList>
            <person name="Miao H."/>
            <person name="Wang L."/>
            <person name="Qu L."/>
            <person name="Liu H."/>
            <person name="Sun Y."/>
            <person name="Le M."/>
            <person name="Wang Q."/>
            <person name="Wei S."/>
            <person name="Zheng Y."/>
            <person name="Lin W."/>
            <person name="Duan Y."/>
            <person name="Cao H."/>
            <person name="Xiong S."/>
            <person name="Wang X."/>
            <person name="Wei L."/>
            <person name="Li C."/>
            <person name="Ma Q."/>
            <person name="Ju M."/>
            <person name="Zhao R."/>
            <person name="Li G."/>
            <person name="Mu C."/>
            <person name="Tian Q."/>
            <person name="Mei H."/>
            <person name="Zhang T."/>
            <person name="Gao T."/>
            <person name="Zhang H."/>
        </authorList>
    </citation>
    <scope>NUCLEOTIDE SEQUENCE</scope>
    <source>
        <strain evidence="3">KEN8</strain>
    </source>
</reference>